<dbReference type="PANTHER" id="PTHR12498">
    <property type="entry name" value="N-TERMINAL ASPARAGINE AMIDOHYDROLASE"/>
    <property type="match status" value="1"/>
</dbReference>
<protein>
    <recommendedName>
        <fullName evidence="3">Protein N-terminal asparagine amidohydrolase</fullName>
    </recommendedName>
</protein>
<dbReference type="Pfam" id="PF14736">
    <property type="entry name" value="N_Asn_amidohyd"/>
    <property type="match status" value="1"/>
</dbReference>
<dbReference type="GO" id="GO:0008418">
    <property type="term" value="F:protein-N-terminal asparagine amidohydrolase activity"/>
    <property type="evidence" value="ECO:0007669"/>
    <property type="project" value="InterPro"/>
</dbReference>
<dbReference type="PANTHER" id="PTHR12498:SF0">
    <property type="entry name" value="PROTEIN N-TERMINAL ASPARAGINE AMIDOHYDROLASE"/>
    <property type="match status" value="1"/>
</dbReference>
<dbReference type="AlphaFoldDB" id="A0A445CEW0"/>
<dbReference type="Proteomes" id="UP000289738">
    <property type="component" value="Chromosome A07"/>
</dbReference>
<name>A0A445CEW0_ARAHY</name>
<accession>A0A445CEW0</accession>
<dbReference type="EMBL" id="SDMP01000007">
    <property type="protein sequence ID" value="RYR49459.1"/>
    <property type="molecule type" value="Genomic_DNA"/>
</dbReference>
<keyword evidence="2" id="KW-1185">Reference proteome</keyword>
<dbReference type="GO" id="GO:0006511">
    <property type="term" value="P:ubiquitin-dependent protein catabolic process"/>
    <property type="evidence" value="ECO:0007669"/>
    <property type="project" value="TreeGrafter"/>
</dbReference>
<reference evidence="1 2" key="1">
    <citation type="submission" date="2019-01" db="EMBL/GenBank/DDBJ databases">
        <title>Sequencing of cultivated peanut Arachis hypogaea provides insights into genome evolution and oil improvement.</title>
        <authorList>
            <person name="Chen X."/>
        </authorList>
    </citation>
    <scope>NUCLEOTIDE SEQUENCE [LARGE SCALE GENOMIC DNA]</scope>
    <source>
        <strain evidence="2">cv. Fuhuasheng</strain>
        <tissue evidence="1">Leaves</tissue>
    </source>
</reference>
<evidence type="ECO:0008006" key="3">
    <source>
        <dbReference type="Google" id="ProtNLM"/>
    </source>
</evidence>
<dbReference type="InterPro" id="IPR026750">
    <property type="entry name" value="NTAN1"/>
</dbReference>
<sequence length="479" mass="53610">MRQTAHLHLSRESQLTNLKQVGRITTLASIQEVDILAPWVNARVVVRPIDSELQATATTISLEYLRESEKTQIMIFVDGLPFSPRYSSTSQGKDILLALLENPILVSASNSFKAIPERKFSVSEDSTLERSKWVYIFQREYATVDPAVVEFVGTDEATTCVGLVIRNRRNGMTSVAHMDSPKIVEMGLSQMLSQLVDGLDTEFDVHIIGGFEEVSLQHAKASTESEAQAEFGDHSFPLCTKIVQTLWAREEKFHIRTICVLGHNTRRDSNGNAYPLFNGFVLLVYSKHEVPVCFMSSAGENVETTSGNIIPASFHTSTRCPDEIVRRIRVSASYEDTSWNGKLIETYDTATDQFQIAPCRWTHRQYYAALSLLHYTNSEILSICSTSPTAEGSDFVDNLKSQKGMILSFYTYNHHHHYHHAIVFPPSSSTHLTRPPPLPPPFESQSHKVTTITTPLQPIATTFHHPAIIATSLRTPTTS</sequence>
<comment type="caution">
    <text evidence="1">The sequence shown here is derived from an EMBL/GenBank/DDBJ whole genome shotgun (WGS) entry which is preliminary data.</text>
</comment>
<dbReference type="GO" id="GO:0005634">
    <property type="term" value="C:nucleus"/>
    <property type="evidence" value="ECO:0007669"/>
    <property type="project" value="TreeGrafter"/>
</dbReference>
<evidence type="ECO:0000313" key="2">
    <source>
        <dbReference type="Proteomes" id="UP000289738"/>
    </source>
</evidence>
<proteinExistence type="predicted"/>
<gene>
    <name evidence="1" type="ORF">Ahy_A07g035967</name>
</gene>
<evidence type="ECO:0000313" key="1">
    <source>
        <dbReference type="EMBL" id="RYR49459.1"/>
    </source>
</evidence>
<organism evidence="1 2">
    <name type="scientific">Arachis hypogaea</name>
    <name type="common">Peanut</name>
    <dbReference type="NCBI Taxonomy" id="3818"/>
    <lineage>
        <taxon>Eukaryota</taxon>
        <taxon>Viridiplantae</taxon>
        <taxon>Streptophyta</taxon>
        <taxon>Embryophyta</taxon>
        <taxon>Tracheophyta</taxon>
        <taxon>Spermatophyta</taxon>
        <taxon>Magnoliopsida</taxon>
        <taxon>eudicotyledons</taxon>
        <taxon>Gunneridae</taxon>
        <taxon>Pentapetalae</taxon>
        <taxon>rosids</taxon>
        <taxon>fabids</taxon>
        <taxon>Fabales</taxon>
        <taxon>Fabaceae</taxon>
        <taxon>Papilionoideae</taxon>
        <taxon>50 kb inversion clade</taxon>
        <taxon>dalbergioids sensu lato</taxon>
        <taxon>Dalbergieae</taxon>
        <taxon>Pterocarpus clade</taxon>
        <taxon>Arachis</taxon>
    </lineage>
</organism>